<name>A0ABD5UDB5_9EURY</name>
<feature type="domain" description="DUF1232" evidence="6">
    <location>
        <begin position="30"/>
        <end position="60"/>
    </location>
</feature>
<reference evidence="7 8" key="1">
    <citation type="journal article" date="2019" name="Int. J. Syst. Evol. Microbiol.">
        <title>The Global Catalogue of Microorganisms (GCM) 10K type strain sequencing project: providing services to taxonomists for standard genome sequencing and annotation.</title>
        <authorList>
            <consortium name="The Broad Institute Genomics Platform"/>
            <consortium name="The Broad Institute Genome Sequencing Center for Infectious Disease"/>
            <person name="Wu L."/>
            <person name="Ma J."/>
        </authorList>
    </citation>
    <scope>NUCLEOTIDE SEQUENCE [LARGE SCALE GENOMIC DNA]</scope>
    <source>
        <strain evidence="7 8">PSRA2</strain>
    </source>
</reference>
<evidence type="ECO:0000256" key="3">
    <source>
        <dbReference type="ARBA" id="ARBA00022989"/>
    </source>
</evidence>
<dbReference type="AlphaFoldDB" id="A0ABD5UDB5"/>
<comment type="subcellular location">
    <subcellularLocation>
        <location evidence="1">Endomembrane system</location>
        <topology evidence="1">Multi-pass membrane protein</topology>
    </subcellularLocation>
</comment>
<dbReference type="EMBL" id="JBHSXM010000001">
    <property type="protein sequence ID" value="MFC6836883.1"/>
    <property type="molecule type" value="Genomic_DNA"/>
</dbReference>
<keyword evidence="8" id="KW-1185">Reference proteome</keyword>
<dbReference type="GO" id="GO:0012505">
    <property type="term" value="C:endomembrane system"/>
    <property type="evidence" value="ECO:0007669"/>
    <property type="project" value="UniProtKB-SubCell"/>
</dbReference>
<sequence length="117" mass="12605">MLRRLTTVVVEAYVLVRVALDRRTPNRVAALVALAAAYLVVPVDLLPDAIPLLGWGDDLLFGVLVQRGVGHVVPDAVVEEHREAARDRVWLAAGLVASALALSLVGAVLVVRWLGWL</sequence>
<evidence type="ECO:0000313" key="8">
    <source>
        <dbReference type="Proteomes" id="UP001596406"/>
    </source>
</evidence>
<evidence type="ECO:0000256" key="1">
    <source>
        <dbReference type="ARBA" id="ARBA00004127"/>
    </source>
</evidence>
<dbReference type="InterPro" id="IPR010652">
    <property type="entry name" value="DUF1232"/>
</dbReference>
<protein>
    <submittedName>
        <fullName evidence="7">YkvA family protein</fullName>
    </submittedName>
</protein>
<gene>
    <name evidence="7" type="ORF">ACFQHK_10195</name>
</gene>
<evidence type="ECO:0000256" key="5">
    <source>
        <dbReference type="SAM" id="Phobius"/>
    </source>
</evidence>
<keyword evidence="4 5" id="KW-0472">Membrane</keyword>
<dbReference type="Pfam" id="PF06803">
    <property type="entry name" value="DUF1232"/>
    <property type="match status" value="1"/>
</dbReference>
<keyword evidence="3 5" id="KW-1133">Transmembrane helix</keyword>
<dbReference type="RefSeq" id="WP_304448557.1">
    <property type="nucleotide sequence ID" value="NZ_JARRAH010000001.1"/>
</dbReference>
<comment type="caution">
    <text evidence="7">The sequence shown here is derived from an EMBL/GenBank/DDBJ whole genome shotgun (WGS) entry which is preliminary data.</text>
</comment>
<accession>A0ABD5UDB5</accession>
<keyword evidence="2 5" id="KW-0812">Transmembrane</keyword>
<feature type="transmembrane region" description="Helical" evidence="5">
    <location>
        <begin position="28"/>
        <end position="47"/>
    </location>
</feature>
<evidence type="ECO:0000313" key="7">
    <source>
        <dbReference type="EMBL" id="MFC6836883.1"/>
    </source>
</evidence>
<dbReference type="Proteomes" id="UP001596406">
    <property type="component" value="Unassembled WGS sequence"/>
</dbReference>
<organism evidence="7 8">
    <name type="scientific">Halomarina ordinaria</name>
    <dbReference type="NCBI Taxonomy" id="3033939"/>
    <lineage>
        <taxon>Archaea</taxon>
        <taxon>Methanobacteriati</taxon>
        <taxon>Methanobacteriota</taxon>
        <taxon>Stenosarchaea group</taxon>
        <taxon>Halobacteria</taxon>
        <taxon>Halobacteriales</taxon>
        <taxon>Natronomonadaceae</taxon>
        <taxon>Halomarina</taxon>
    </lineage>
</organism>
<proteinExistence type="predicted"/>
<evidence type="ECO:0000256" key="2">
    <source>
        <dbReference type="ARBA" id="ARBA00022692"/>
    </source>
</evidence>
<feature type="transmembrane region" description="Helical" evidence="5">
    <location>
        <begin position="90"/>
        <end position="114"/>
    </location>
</feature>
<evidence type="ECO:0000256" key="4">
    <source>
        <dbReference type="ARBA" id="ARBA00023136"/>
    </source>
</evidence>
<evidence type="ECO:0000259" key="6">
    <source>
        <dbReference type="Pfam" id="PF06803"/>
    </source>
</evidence>